<proteinExistence type="predicted"/>
<gene>
    <name evidence="1" type="ORF">DY252_20480</name>
</gene>
<organism evidence="1 2">
    <name type="scientific">Thalassospira indica</name>
    <dbReference type="NCBI Taxonomy" id="1891279"/>
    <lineage>
        <taxon>Bacteria</taxon>
        <taxon>Pseudomonadati</taxon>
        <taxon>Pseudomonadota</taxon>
        <taxon>Alphaproteobacteria</taxon>
        <taxon>Rhodospirillales</taxon>
        <taxon>Thalassospiraceae</taxon>
        <taxon>Thalassospira</taxon>
    </lineage>
</organism>
<name>A0ABM6Y339_9PROT</name>
<reference evidence="1 2" key="1">
    <citation type="submission" date="2018-08" db="EMBL/GenBank/DDBJ databases">
        <title>Complete genome sequence of type strain Thalassospira indica MCCC 1A01103T, isolated from isolated from deep seawater of the Indian Ocean.</title>
        <authorList>
            <person name="Liu Y."/>
        </authorList>
    </citation>
    <scope>NUCLEOTIDE SEQUENCE [LARGE SCALE GENOMIC DNA]</scope>
    <source>
        <strain evidence="1 2">PB8BT</strain>
    </source>
</reference>
<keyword evidence="2" id="KW-1185">Reference proteome</keyword>
<evidence type="ECO:0000313" key="2">
    <source>
        <dbReference type="Proteomes" id="UP000256971"/>
    </source>
</evidence>
<sequence length="67" mass="7110">MCKAALLGAEAGFVRGKSHKQLDLGGVDAFYGPKSDAICQNTRDPGLDFAFRHQTSGSLMIIGIQAK</sequence>
<evidence type="ECO:0000313" key="1">
    <source>
        <dbReference type="EMBL" id="AXO16346.1"/>
    </source>
</evidence>
<dbReference type="Proteomes" id="UP000256971">
    <property type="component" value="Chromosome"/>
</dbReference>
<accession>A0ABM6Y339</accession>
<dbReference type="EMBL" id="CP031555">
    <property type="protein sequence ID" value="AXO16346.1"/>
    <property type="molecule type" value="Genomic_DNA"/>
</dbReference>
<protein>
    <submittedName>
        <fullName evidence="1">Uncharacterized protein</fullName>
    </submittedName>
</protein>